<evidence type="ECO:0000313" key="9">
    <source>
        <dbReference type="Proteomes" id="UP001469089"/>
    </source>
</evidence>
<feature type="transmembrane region" description="Helical" evidence="6">
    <location>
        <begin position="118"/>
        <end position="140"/>
    </location>
</feature>
<feature type="transmembrane region" description="Helical" evidence="6">
    <location>
        <begin position="286"/>
        <end position="306"/>
    </location>
</feature>
<dbReference type="EMBL" id="JAOALG010000001">
    <property type="protein sequence ID" value="MEQ5840089.1"/>
    <property type="molecule type" value="Genomic_DNA"/>
</dbReference>
<evidence type="ECO:0000256" key="2">
    <source>
        <dbReference type="ARBA" id="ARBA00022475"/>
    </source>
</evidence>
<evidence type="ECO:0000256" key="6">
    <source>
        <dbReference type="SAM" id="Phobius"/>
    </source>
</evidence>
<dbReference type="InterPro" id="IPR050189">
    <property type="entry name" value="MFS_Efflux_Transporters"/>
</dbReference>
<evidence type="ECO:0000313" key="8">
    <source>
        <dbReference type="EMBL" id="MEQ5840089.1"/>
    </source>
</evidence>
<feature type="transmembrane region" description="Helical" evidence="6">
    <location>
        <begin position="93"/>
        <end position="112"/>
    </location>
</feature>
<dbReference type="RefSeq" id="WP_349542349.1">
    <property type="nucleotide sequence ID" value="NZ_JAOALG010000001.1"/>
</dbReference>
<feature type="transmembrane region" description="Helical" evidence="6">
    <location>
        <begin position="374"/>
        <end position="395"/>
    </location>
</feature>
<organism evidence="8 9">
    <name type="scientific">Paraburkholderia acidicola</name>
    <dbReference type="NCBI Taxonomy" id="1912599"/>
    <lineage>
        <taxon>Bacteria</taxon>
        <taxon>Pseudomonadati</taxon>
        <taxon>Pseudomonadota</taxon>
        <taxon>Betaproteobacteria</taxon>
        <taxon>Burkholderiales</taxon>
        <taxon>Burkholderiaceae</taxon>
        <taxon>Paraburkholderia</taxon>
    </lineage>
</organism>
<dbReference type="PANTHER" id="PTHR43124:SF10">
    <property type="entry name" value="PURINE EFFLUX PUMP PBUE"/>
    <property type="match status" value="1"/>
</dbReference>
<keyword evidence="2" id="KW-1003">Cell membrane</keyword>
<evidence type="ECO:0000259" key="7">
    <source>
        <dbReference type="PROSITE" id="PS50850"/>
    </source>
</evidence>
<evidence type="ECO:0000256" key="5">
    <source>
        <dbReference type="ARBA" id="ARBA00023136"/>
    </source>
</evidence>
<evidence type="ECO:0000256" key="1">
    <source>
        <dbReference type="ARBA" id="ARBA00004651"/>
    </source>
</evidence>
<protein>
    <submittedName>
        <fullName evidence="8">MFS transporter</fullName>
    </submittedName>
</protein>
<proteinExistence type="predicted"/>
<dbReference type="Pfam" id="PF07690">
    <property type="entry name" value="MFS_1"/>
    <property type="match status" value="1"/>
</dbReference>
<feature type="transmembrane region" description="Helical" evidence="6">
    <location>
        <begin position="343"/>
        <end position="362"/>
    </location>
</feature>
<evidence type="ECO:0000256" key="3">
    <source>
        <dbReference type="ARBA" id="ARBA00022692"/>
    </source>
</evidence>
<feature type="transmembrane region" description="Helical" evidence="6">
    <location>
        <begin position="66"/>
        <end position="86"/>
    </location>
</feature>
<dbReference type="SUPFAM" id="SSF103473">
    <property type="entry name" value="MFS general substrate transporter"/>
    <property type="match status" value="1"/>
</dbReference>
<feature type="transmembrane region" description="Helical" evidence="6">
    <location>
        <begin position="312"/>
        <end position="331"/>
    </location>
</feature>
<dbReference type="InterPro" id="IPR036259">
    <property type="entry name" value="MFS_trans_sf"/>
</dbReference>
<comment type="subcellular location">
    <subcellularLocation>
        <location evidence="1">Cell membrane</location>
        <topology evidence="1">Multi-pass membrane protein</topology>
    </subcellularLocation>
</comment>
<feature type="transmembrane region" description="Helical" evidence="6">
    <location>
        <begin position="29"/>
        <end position="54"/>
    </location>
</feature>
<name>A0ABV1LLH0_9BURK</name>
<dbReference type="PROSITE" id="PS50850">
    <property type="entry name" value="MFS"/>
    <property type="match status" value="1"/>
</dbReference>
<dbReference type="Gene3D" id="1.20.1250.20">
    <property type="entry name" value="MFS general substrate transporter like domains"/>
    <property type="match status" value="1"/>
</dbReference>
<evidence type="ECO:0000256" key="4">
    <source>
        <dbReference type="ARBA" id="ARBA00022989"/>
    </source>
</evidence>
<accession>A0ABV1LLH0</accession>
<keyword evidence="5 6" id="KW-0472">Membrane</keyword>
<feature type="transmembrane region" description="Helical" evidence="6">
    <location>
        <begin position="152"/>
        <end position="173"/>
    </location>
</feature>
<gene>
    <name evidence="8" type="ORF">N0A02_11705</name>
</gene>
<keyword evidence="9" id="KW-1185">Reference proteome</keyword>
<dbReference type="InterPro" id="IPR020846">
    <property type="entry name" value="MFS_dom"/>
</dbReference>
<comment type="caution">
    <text evidence="8">The sequence shown here is derived from an EMBL/GenBank/DDBJ whole genome shotgun (WGS) entry which is preliminary data.</text>
</comment>
<feature type="domain" description="Major facilitator superfamily (MFS) profile" evidence="7">
    <location>
        <begin position="23"/>
        <end position="404"/>
    </location>
</feature>
<dbReference type="PANTHER" id="PTHR43124">
    <property type="entry name" value="PURINE EFFLUX PUMP PBUE"/>
    <property type="match status" value="1"/>
</dbReference>
<keyword evidence="4 6" id="KW-1133">Transmembrane helix</keyword>
<feature type="transmembrane region" description="Helical" evidence="6">
    <location>
        <begin position="253"/>
        <end position="279"/>
    </location>
</feature>
<reference evidence="8 9" key="1">
    <citation type="journal article" date="2024" name="Chem. Sci.">
        <title>Discovery of a lagriamide polyketide by integrated genome mining, isotopic labeling, and untargeted metabolomics.</title>
        <authorList>
            <person name="Fergusson C.H."/>
            <person name="Saulog J."/>
            <person name="Paulo B.S."/>
            <person name="Wilson D.M."/>
            <person name="Liu D.Y."/>
            <person name="Morehouse N.J."/>
            <person name="Waterworth S."/>
            <person name="Barkei J."/>
            <person name="Gray C.A."/>
            <person name="Kwan J.C."/>
            <person name="Eustaquio A.S."/>
            <person name="Linington R.G."/>
        </authorList>
    </citation>
    <scope>NUCLEOTIDE SEQUENCE [LARGE SCALE GENOMIC DNA]</scope>
    <source>
        <strain evidence="8 9">RL17-338-BIF-B</strain>
    </source>
</reference>
<feature type="transmembrane region" description="Helical" evidence="6">
    <location>
        <begin position="219"/>
        <end position="241"/>
    </location>
</feature>
<keyword evidence="3 6" id="KW-0812">Transmembrane</keyword>
<dbReference type="Proteomes" id="UP001469089">
    <property type="component" value="Unassembled WGS sequence"/>
</dbReference>
<sequence length="407" mass="42042">MKLFNPPRVPREQSTELELSTRYNGLPAIASMVAMSNLGALTMLMTPAFIAGYLSSGRLNNSEASTLTSVELAGMTVAVILTSLLIARVDRRACLAVGLLTAALGHLATIFVDAYPALVITRIVAGVGVGIAYTVAVAALSATRLPDRNFGIAITSNQLSVTLLLALLSWIGLDQGYRVVIGVVLAFTLLMGLGIGWFPRVAPLRAANDSDGRAHASSSTLPGVLGLAGMFLFLVAVGEVWPFVGPIAQSHGVGAAAVGSALAIAGLAGIGAGSFVSLIGSRFGRLVPLIFGTVGLACAMLTLLGASDGKSLVLSTSLIMFFWIFSIPYYLGSQSALDPSGRLAVLSSAMMPFGLAAGQALVNSMIRGTGFSSTILASVVTFGLALVFTLLGIYLKVSPPFRRKMSS</sequence>
<dbReference type="InterPro" id="IPR011701">
    <property type="entry name" value="MFS"/>
</dbReference>
<feature type="transmembrane region" description="Helical" evidence="6">
    <location>
        <begin position="179"/>
        <end position="198"/>
    </location>
</feature>